<keyword evidence="7 9" id="KW-0119">Carbohydrate metabolism</keyword>
<dbReference type="RefSeq" id="WP_195811158.1">
    <property type="nucleotide sequence ID" value="NZ_CP064795.1"/>
</dbReference>
<proteinExistence type="inferred from homology"/>
<feature type="active site" description="Nucleophile" evidence="8">
    <location>
        <position position="116"/>
    </location>
</feature>
<evidence type="ECO:0000256" key="8">
    <source>
        <dbReference type="PROSITE-ProRule" id="PRU10058"/>
    </source>
</evidence>
<keyword evidence="7 9" id="KW-0624">Polysaccharide degradation</keyword>
<dbReference type="AlphaFoldDB" id="A0A7S9HD99"/>
<keyword evidence="4 9" id="KW-0378">Hydrolase</keyword>
<evidence type="ECO:0000256" key="1">
    <source>
        <dbReference type="ARBA" id="ARBA00000966"/>
    </source>
</evidence>
<keyword evidence="12" id="KW-1185">Reference proteome</keyword>
<reference evidence="11 12" key="1">
    <citation type="submission" date="2020-11" db="EMBL/GenBank/DDBJ databases">
        <title>Complete genome sequence for Salinimonas sp. strain G2-b.</title>
        <authorList>
            <person name="Park S.-J."/>
        </authorList>
    </citation>
    <scope>NUCLEOTIDE SEQUENCE [LARGE SCALE GENOMIC DNA]</scope>
    <source>
        <strain evidence="11 12">G2-b</strain>
    </source>
</reference>
<evidence type="ECO:0000256" key="3">
    <source>
        <dbReference type="ARBA" id="ARBA00022729"/>
    </source>
</evidence>
<evidence type="ECO:0000256" key="10">
    <source>
        <dbReference type="SAM" id="SignalP"/>
    </source>
</evidence>
<dbReference type="InterPro" id="IPR008928">
    <property type="entry name" value="6-hairpin_glycosidase_sf"/>
</dbReference>
<feature type="signal peptide" evidence="10">
    <location>
        <begin position="1"/>
        <end position="23"/>
    </location>
</feature>
<dbReference type="Gene3D" id="1.50.10.10">
    <property type="match status" value="1"/>
</dbReference>
<name>A0A7S9HD99_9ALTE</name>
<dbReference type="Proteomes" id="UP000595095">
    <property type="component" value="Chromosome"/>
</dbReference>
<keyword evidence="6 9" id="KW-0326">Glycosidase</keyword>
<evidence type="ECO:0000256" key="4">
    <source>
        <dbReference type="ARBA" id="ARBA00022801"/>
    </source>
</evidence>
<feature type="chain" id="PRO_5032462679" description="Glucanase" evidence="10">
    <location>
        <begin position="24"/>
        <end position="343"/>
    </location>
</feature>
<comment type="catalytic activity">
    <reaction evidence="1">
        <text>Endohydrolysis of (1-&gt;4)-beta-D-glucosidic linkages in cellulose, lichenin and cereal beta-D-glucans.</text>
        <dbReference type="EC" id="3.2.1.4"/>
    </reaction>
</comment>
<dbReference type="Pfam" id="PF01270">
    <property type="entry name" value="Glyco_hydro_8"/>
    <property type="match status" value="1"/>
</dbReference>
<evidence type="ECO:0000313" key="12">
    <source>
        <dbReference type="Proteomes" id="UP000595095"/>
    </source>
</evidence>
<evidence type="ECO:0000256" key="7">
    <source>
        <dbReference type="ARBA" id="ARBA00023326"/>
    </source>
</evidence>
<evidence type="ECO:0000256" key="6">
    <source>
        <dbReference type="ARBA" id="ARBA00023295"/>
    </source>
</evidence>
<comment type="similarity">
    <text evidence="2 9">Belongs to the glycosyl hydrolase 8 (cellulase D) family.</text>
</comment>
<evidence type="ECO:0000256" key="5">
    <source>
        <dbReference type="ARBA" id="ARBA00023001"/>
    </source>
</evidence>
<evidence type="ECO:0000313" key="11">
    <source>
        <dbReference type="EMBL" id="QPG06081.1"/>
    </source>
</evidence>
<dbReference type="PROSITE" id="PS00812">
    <property type="entry name" value="GLYCOSYL_HYDROL_F8"/>
    <property type="match status" value="1"/>
</dbReference>
<dbReference type="SUPFAM" id="SSF48208">
    <property type="entry name" value="Six-hairpin glycosidases"/>
    <property type="match status" value="1"/>
</dbReference>
<dbReference type="InterPro" id="IPR002037">
    <property type="entry name" value="Glyco_hydro_8"/>
</dbReference>
<dbReference type="PRINTS" id="PR00735">
    <property type="entry name" value="GLHYDRLASE8"/>
</dbReference>
<keyword evidence="3 10" id="KW-0732">Signal</keyword>
<protein>
    <recommendedName>
        <fullName evidence="9">Glucanase</fullName>
        <ecNumber evidence="9">3.2.1.-</ecNumber>
    </recommendedName>
</protein>
<evidence type="ECO:0000256" key="2">
    <source>
        <dbReference type="ARBA" id="ARBA00009209"/>
    </source>
</evidence>
<dbReference type="GO" id="GO:0030245">
    <property type="term" value="P:cellulose catabolic process"/>
    <property type="evidence" value="ECO:0007669"/>
    <property type="project" value="UniProtKB-KW"/>
</dbReference>
<dbReference type="EC" id="3.2.1.-" evidence="9"/>
<gene>
    <name evidence="11" type="ORF">IT774_02295</name>
</gene>
<organism evidence="11 12">
    <name type="scientific">Salinimonas marina</name>
    <dbReference type="NCBI Taxonomy" id="2785918"/>
    <lineage>
        <taxon>Bacteria</taxon>
        <taxon>Pseudomonadati</taxon>
        <taxon>Pseudomonadota</taxon>
        <taxon>Gammaproteobacteria</taxon>
        <taxon>Alteromonadales</taxon>
        <taxon>Alteromonadaceae</taxon>
        <taxon>Alteromonas/Salinimonas group</taxon>
        <taxon>Salinimonas</taxon>
    </lineage>
</organism>
<dbReference type="EMBL" id="CP064795">
    <property type="protein sequence ID" value="QPG06081.1"/>
    <property type="molecule type" value="Genomic_DNA"/>
</dbReference>
<accession>A0A7S9HD99</accession>
<keyword evidence="5" id="KW-0136">Cellulose degradation</keyword>
<dbReference type="PROSITE" id="PS51257">
    <property type="entry name" value="PROKAR_LIPOPROTEIN"/>
    <property type="match status" value="1"/>
</dbReference>
<dbReference type="InterPro" id="IPR012341">
    <property type="entry name" value="6hp_glycosidase-like_sf"/>
</dbReference>
<dbReference type="GO" id="GO:0008810">
    <property type="term" value="F:cellulase activity"/>
    <property type="evidence" value="ECO:0007669"/>
    <property type="project" value="UniProtKB-EC"/>
</dbReference>
<sequence>MRTCYIVVLVVAGMLLSACQELREPTAFENDWQQYVEQFYREGRIVDTGNDFVSHSEGQGYGMLFAVQAGDQKRFDAMWQWTRQTLQREDHLFSWRYRPCPQQSAACIDDTNNASDGDILIAWALLRASKMWEVEQYRVQALRIINSIEEQLLVNAHGYTVLLPGVEGFTRPGAVQLNLSYWVFPAFEAFYTLTDNPVWQDLIRSGHELLTRVASQPPSLPGDWMWLSEQELTVEGAVNQQYGFNACRIPLHLTWQKTSDPALLKPYLDFWKRYKVVPATVNLINGEIADYRWSEGMQAIAQVVYFRTGQQQEMPLLHPGPETDYFSASLIMLSQLNLAEGTL</sequence>
<dbReference type="InterPro" id="IPR019834">
    <property type="entry name" value="Glyco_hydro_8_CS"/>
</dbReference>
<evidence type="ECO:0000256" key="9">
    <source>
        <dbReference type="RuleBase" id="RU361167"/>
    </source>
</evidence>
<dbReference type="KEGG" id="smaa:IT774_02295"/>